<keyword evidence="3" id="KW-1185">Reference proteome</keyword>
<sequence length="225" mass="24868">MSEGHEMADVFSDEAVSIFKNRMMEMVRSELLQQQEEKTPELAQRGLQVQAETNTKILNVLKRGIVASDPKEAMQEAMDLLRRRNQELILLDKDPAAMKNIEKLKALSAITGASSSGEGDAKLLALAQLMSAGEHRNDRRPSQPPRRQFFRRAGSGYQPAGVRDNLGYGGNDGLQGEDVGGRRQGARMLEAGDAKRPKTQCFGCGGFGHYANHTACWHLRFSLIL</sequence>
<reference evidence="3" key="1">
    <citation type="submission" date="2010-08" db="EMBL/GenBank/DDBJ databases">
        <authorList>
            <consortium name="Caenorhabditis japonica Sequencing Consortium"/>
            <person name="Wilson R.K."/>
        </authorList>
    </citation>
    <scope>NUCLEOTIDE SEQUENCE [LARGE SCALE GENOMIC DNA]</scope>
    <source>
        <strain evidence="3">DF5081</strain>
    </source>
</reference>
<evidence type="ECO:0000313" key="2">
    <source>
        <dbReference type="EnsemblMetazoa" id="CJA13868.1"/>
    </source>
</evidence>
<evidence type="ECO:0000313" key="3">
    <source>
        <dbReference type="Proteomes" id="UP000005237"/>
    </source>
</evidence>
<evidence type="ECO:0000256" key="1">
    <source>
        <dbReference type="SAM" id="MobiDB-lite"/>
    </source>
</evidence>
<proteinExistence type="predicted"/>
<reference evidence="2" key="2">
    <citation type="submission" date="2022-06" db="UniProtKB">
        <authorList>
            <consortium name="EnsemblMetazoa"/>
        </authorList>
    </citation>
    <scope>IDENTIFICATION</scope>
    <source>
        <strain evidence="2">DF5081</strain>
    </source>
</reference>
<organism evidence="2 3">
    <name type="scientific">Caenorhabditis japonica</name>
    <dbReference type="NCBI Taxonomy" id="281687"/>
    <lineage>
        <taxon>Eukaryota</taxon>
        <taxon>Metazoa</taxon>
        <taxon>Ecdysozoa</taxon>
        <taxon>Nematoda</taxon>
        <taxon>Chromadorea</taxon>
        <taxon>Rhabditida</taxon>
        <taxon>Rhabditina</taxon>
        <taxon>Rhabditomorpha</taxon>
        <taxon>Rhabditoidea</taxon>
        <taxon>Rhabditidae</taxon>
        <taxon>Peloderinae</taxon>
        <taxon>Caenorhabditis</taxon>
    </lineage>
</organism>
<dbReference type="AlphaFoldDB" id="A0A8R1I0X8"/>
<feature type="region of interest" description="Disordered" evidence="1">
    <location>
        <begin position="132"/>
        <end position="180"/>
    </location>
</feature>
<dbReference type="Proteomes" id="UP000005237">
    <property type="component" value="Unassembled WGS sequence"/>
</dbReference>
<dbReference type="OMA" id="EGHEMAD"/>
<name>A0A8R1I0X8_CAEJA</name>
<accession>A0A8R1I0X8</accession>
<dbReference type="EnsemblMetazoa" id="CJA13868.1">
    <property type="protein sequence ID" value="CJA13868.1"/>
    <property type="gene ID" value="WBGene00133072"/>
</dbReference>
<protein>
    <submittedName>
        <fullName evidence="2">Uncharacterized protein</fullName>
    </submittedName>
</protein>